<accession>B8BJP7</accession>
<keyword evidence="3" id="KW-1185">Reference proteome</keyword>
<organism evidence="2 3">
    <name type="scientific">Oryza sativa subsp. indica</name>
    <name type="common">Rice</name>
    <dbReference type="NCBI Taxonomy" id="39946"/>
    <lineage>
        <taxon>Eukaryota</taxon>
        <taxon>Viridiplantae</taxon>
        <taxon>Streptophyta</taxon>
        <taxon>Embryophyta</taxon>
        <taxon>Tracheophyta</taxon>
        <taxon>Spermatophyta</taxon>
        <taxon>Magnoliopsida</taxon>
        <taxon>Liliopsida</taxon>
        <taxon>Poales</taxon>
        <taxon>Poaceae</taxon>
        <taxon>BOP clade</taxon>
        <taxon>Oryzoideae</taxon>
        <taxon>Oryzeae</taxon>
        <taxon>Oryzinae</taxon>
        <taxon>Oryza</taxon>
        <taxon>Oryza sativa</taxon>
    </lineage>
</organism>
<evidence type="ECO:0000313" key="2">
    <source>
        <dbReference type="EMBL" id="EEC67883.1"/>
    </source>
</evidence>
<name>B8BJP7_ORYSI</name>
<sequence>MLMSAVVSEGGFTIKVIVEKRSPPSRSTIRSLTRCPHKAIPSPSSPSPHRPPRARHWIWLSRGHRRWIWRSRGPPPPGPAVPRLAYRAAIGGLLLVVAAPEPLSTAATCANPAEPPPTTATSQ</sequence>
<dbReference type="Gramene" id="BGIOSGA034286-TA">
    <property type="protein sequence ID" value="BGIOSGA034286-PA"/>
    <property type="gene ID" value="BGIOSGA034286"/>
</dbReference>
<evidence type="ECO:0000313" key="3">
    <source>
        <dbReference type="Proteomes" id="UP000007015"/>
    </source>
</evidence>
<dbReference type="EMBL" id="CM000136">
    <property type="protein sequence ID" value="EEC67883.1"/>
    <property type="molecule type" value="Genomic_DNA"/>
</dbReference>
<dbReference type="HOGENOM" id="CLU_2019023_0_0_1"/>
<proteinExistence type="predicted"/>
<reference evidence="2 3" key="1">
    <citation type="journal article" date="2005" name="PLoS Biol.">
        <title>The genomes of Oryza sativa: a history of duplications.</title>
        <authorList>
            <person name="Yu J."/>
            <person name="Wang J."/>
            <person name="Lin W."/>
            <person name="Li S."/>
            <person name="Li H."/>
            <person name="Zhou J."/>
            <person name="Ni P."/>
            <person name="Dong W."/>
            <person name="Hu S."/>
            <person name="Zeng C."/>
            <person name="Zhang J."/>
            <person name="Zhang Y."/>
            <person name="Li R."/>
            <person name="Xu Z."/>
            <person name="Li S."/>
            <person name="Li X."/>
            <person name="Zheng H."/>
            <person name="Cong L."/>
            <person name="Lin L."/>
            <person name="Yin J."/>
            <person name="Geng J."/>
            <person name="Li G."/>
            <person name="Shi J."/>
            <person name="Liu J."/>
            <person name="Lv H."/>
            <person name="Li J."/>
            <person name="Wang J."/>
            <person name="Deng Y."/>
            <person name="Ran L."/>
            <person name="Shi X."/>
            <person name="Wang X."/>
            <person name="Wu Q."/>
            <person name="Li C."/>
            <person name="Ren X."/>
            <person name="Wang J."/>
            <person name="Wang X."/>
            <person name="Li D."/>
            <person name="Liu D."/>
            <person name="Zhang X."/>
            <person name="Ji Z."/>
            <person name="Zhao W."/>
            <person name="Sun Y."/>
            <person name="Zhang Z."/>
            <person name="Bao J."/>
            <person name="Han Y."/>
            <person name="Dong L."/>
            <person name="Ji J."/>
            <person name="Chen P."/>
            <person name="Wu S."/>
            <person name="Liu J."/>
            <person name="Xiao Y."/>
            <person name="Bu D."/>
            <person name="Tan J."/>
            <person name="Yang L."/>
            <person name="Ye C."/>
            <person name="Zhang J."/>
            <person name="Xu J."/>
            <person name="Zhou Y."/>
            <person name="Yu Y."/>
            <person name="Zhang B."/>
            <person name="Zhuang S."/>
            <person name="Wei H."/>
            <person name="Liu B."/>
            <person name="Lei M."/>
            <person name="Yu H."/>
            <person name="Li Y."/>
            <person name="Xu H."/>
            <person name="Wei S."/>
            <person name="He X."/>
            <person name="Fang L."/>
            <person name="Zhang Z."/>
            <person name="Zhang Y."/>
            <person name="Huang X."/>
            <person name="Su Z."/>
            <person name="Tong W."/>
            <person name="Li J."/>
            <person name="Tong Z."/>
            <person name="Li S."/>
            <person name="Ye J."/>
            <person name="Wang L."/>
            <person name="Fang L."/>
            <person name="Lei T."/>
            <person name="Chen C."/>
            <person name="Chen H."/>
            <person name="Xu Z."/>
            <person name="Li H."/>
            <person name="Huang H."/>
            <person name="Zhang F."/>
            <person name="Xu H."/>
            <person name="Li N."/>
            <person name="Zhao C."/>
            <person name="Li S."/>
            <person name="Dong L."/>
            <person name="Huang Y."/>
            <person name="Li L."/>
            <person name="Xi Y."/>
            <person name="Qi Q."/>
            <person name="Li W."/>
            <person name="Zhang B."/>
            <person name="Hu W."/>
            <person name="Zhang Y."/>
            <person name="Tian X."/>
            <person name="Jiao Y."/>
            <person name="Liang X."/>
            <person name="Jin J."/>
            <person name="Gao L."/>
            <person name="Zheng W."/>
            <person name="Hao B."/>
            <person name="Liu S."/>
            <person name="Wang W."/>
            <person name="Yuan L."/>
            <person name="Cao M."/>
            <person name="McDermott J."/>
            <person name="Samudrala R."/>
            <person name="Wang J."/>
            <person name="Wong G.K."/>
            <person name="Yang H."/>
        </authorList>
    </citation>
    <scope>NUCLEOTIDE SEQUENCE [LARGE SCALE GENOMIC DNA]</scope>
    <source>
        <strain evidence="3">cv. 93-11</strain>
    </source>
</reference>
<evidence type="ECO:0000256" key="1">
    <source>
        <dbReference type="SAM" id="MobiDB-lite"/>
    </source>
</evidence>
<feature type="region of interest" description="Disordered" evidence="1">
    <location>
        <begin position="23"/>
        <end position="52"/>
    </location>
</feature>
<dbReference type="AlphaFoldDB" id="B8BJP7"/>
<protein>
    <submittedName>
        <fullName evidence="2">Uncharacterized protein</fullName>
    </submittedName>
</protein>
<dbReference type="Proteomes" id="UP000007015">
    <property type="component" value="Chromosome 11"/>
</dbReference>
<gene>
    <name evidence="2" type="ORF">OsI_35537</name>
</gene>